<keyword evidence="6" id="KW-1133">Transmembrane helix</keyword>
<comment type="pathway">
    <text evidence="5">Cofactor biosynthesis; biotin biosynthesis.</text>
</comment>
<dbReference type="GO" id="GO:0005737">
    <property type="term" value="C:cytoplasm"/>
    <property type="evidence" value="ECO:0007669"/>
    <property type="project" value="UniProtKB-SubCell"/>
</dbReference>
<feature type="domain" description="AB hydrolase-1" evidence="7">
    <location>
        <begin position="16"/>
        <end position="242"/>
    </location>
</feature>
<gene>
    <name evidence="5 8" type="primary">bioH</name>
    <name evidence="8" type="ORF">RJT31_02745</name>
</gene>
<feature type="active site" evidence="5">
    <location>
        <position position="236"/>
    </location>
</feature>
<feature type="binding site" evidence="5">
    <location>
        <begin position="143"/>
        <end position="147"/>
    </location>
    <ligand>
        <name>substrate</name>
    </ligand>
</feature>
<feature type="binding site" evidence="5">
    <location>
        <begin position="82"/>
        <end position="83"/>
    </location>
    <ligand>
        <name>substrate</name>
    </ligand>
</feature>
<evidence type="ECO:0000256" key="5">
    <source>
        <dbReference type="HAMAP-Rule" id="MF_01260"/>
    </source>
</evidence>
<evidence type="ECO:0000256" key="4">
    <source>
        <dbReference type="ARBA" id="ARBA00022801"/>
    </source>
</evidence>
<feature type="transmembrane region" description="Helical" evidence="6">
    <location>
        <begin position="12"/>
        <end position="32"/>
    </location>
</feature>
<feature type="active site" description="Nucleophile" evidence="5">
    <location>
        <position position="82"/>
    </location>
</feature>
<comment type="catalytic activity">
    <reaction evidence="5">
        <text>6-carboxyhexanoyl-[ACP] methyl ester + H2O = 6-carboxyhexanoyl-[ACP] + methanol + H(+)</text>
        <dbReference type="Rhea" id="RHEA:42700"/>
        <dbReference type="Rhea" id="RHEA-COMP:9955"/>
        <dbReference type="Rhea" id="RHEA-COMP:10186"/>
        <dbReference type="ChEBI" id="CHEBI:15377"/>
        <dbReference type="ChEBI" id="CHEBI:15378"/>
        <dbReference type="ChEBI" id="CHEBI:17790"/>
        <dbReference type="ChEBI" id="CHEBI:78846"/>
        <dbReference type="ChEBI" id="CHEBI:82735"/>
        <dbReference type="EC" id="3.1.1.85"/>
    </reaction>
</comment>
<evidence type="ECO:0000256" key="2">
    <source>
        <dbReference type="ARBA" id="ARBA00022490"/>
    </source>
</evidence>
<proteinExistence type="inferred from homology"/>
<keyword evidence="2 5" id="KW-0963">Cytoplasm</keyword>
<dbReference type="GO" id="GO:0016020">
    <property type="term" value="C:membrane"/>
    <property type="evidence" value="ECO:0007669"/>
    <property type="project" value="TreeGrafter"/>
</dbReference>
<dbReference type="GO" id="GO:0090499">
    <property type="term" value="F:pimelyl-[acyl-carrier protein] methyl ester esterase activity"/>
    <property type="evidence" value="ECO:0007669"/>
    <property type="project" value="UniProtKB-EC"/>
</dbReference>
<evidence type="ECO:0000256" key="6">
    <source>
        <dbReference type="SAM" id="Phobius"/>
    </source>
</evidence>
<name>A0AAU6W511_9GAMM</name>
<evidence type="ECO:0000256" key="1">
    <source>
        <dbReference type="ARBA" id="ARBA00022487"/>
    </source>
</evidence>
<evidence type="ECO:0000256" key="3">
    <source>
        <dbReference type="ARBA" id="ARBA00022756"/>
    </source>
</evidence>
<feature type="transmembrane region" description="Helical" evidence="6">
    <location>
        <begin position="77"/>
        <end position="95"/>
    </location>
</feature>
<dbReference type="AlphaFoldDB" id="A0AAU6W511"/>
<reference evidence="8" key="1">
    <citation type="submission" date="2024-06" db="EMBL/GenBank/DDBJ databases">
        <title>Unveiling Genomic Reduction in Obligate Endosymbionts Buchnera of Aphids: Insights from Phylogenomic Comparative Analysis with Novel Genome Data and Co-obligate Endosymbionts.</title>
        <authorList>
            <person name="Lu C."/>
            <person name="Zou T."/>
            <person name="Liu Q."/>
            <person name="Huang X."/>
        </authorList>
    </citation>
    <scope>NUCLEOTIDE SEQUENCE</scope>
    <source>
        <strain evidence="8">Aphau13</strain>
    </source>
</reference>
<dbReference type="SUPFAM" id="SSF53474">
    <property type="entry name" value="alpha/beta-Hydrolases"/>
    <property type="match status" value="1"/>
</dbReference>
<keyword evidence="3 5" id="KW-0093">Biotin biosynthesis</keyword>
<comment type="subunit">
    <text evidence="5">Monomer.</text>
</comment>
<comment type="similarity">
    <text evidence="5">Belongs to the AB hydrolase superfamily. Carboxylesterase BioH family.</text>
</comment>
<dbReference type="EC" id="3.1.1.85" evidence="5"/>
<protein>
    <recommendedName>
        <fullName evidence="5">Pimeloyl-[acyl-carrier protein] methyl ester esterase</fullName>
        <ecNumber evidence="5">3.1.1.85</ecNumber>
    </recommendedName>
    <alternativeName>
        <fullName evidence="5">Biotin synthesis protein BioH</fullName>
    </alternativeName>
    <alternativeName>
        <fullName evidence="5">Carboxylesterase BioH</fullName>
    </alternativeName>
</protein>
<dbReference type="RefSeq" id="WP_348769410.1">
    <property type="nucleotide sequence ID" value="NZ_CP135018.1"/>
</dbReference>
<sequence>MNKFKWEIKGNGNINLVILNGWGFNSEIWFFIIKKLCPYFKLHLIDLPGIGRNKKLIPTNIQQIIEVLNFCMPNNSIYLGWSLGGLIATNFALLYPNKILGLINVASSPCFIKKKNWPGIEKKKLYCFYRDLVQKNHDTINNFLFSQIFQEKKHLKDLNVLTNKLFQSHEKPNQHAIKKGLEMLLKVDLRSQLPMIRIPFLRIYGSLDTLVPKKISNLTNVISNNSSSVIINQAGHIPFISHKEEFCSILLEFFRKI</sequence>
<organism evidence="8">
    <name type="scientific">Buchnera aphidicola</name>
    <name type="common">Aphis aurantii</name>
    <dbReference type="NCBI Taxonomy" id="1470492"/>
    <lineage>
        <taxon>Bacteria</taxon>
        <taxon>Pseudomonadati</taxon>
        <taxon>Pseudomonadota</taxon>
        <taxon>Gammaproteobacteria</taxon>
        <taxon>Enterobacterales</taxon>
        <taxon>Erwiniaceae</taxon>
        <taxon>Buchnera</taxon>
    </lineage>
</organism>
<dbReference type="Pfam" id="PF00561">
    <property type="entry name" value="Abhydrolase_1"/>
    <property type="match status" value="1"/>
</dbReference>
<feature type="active site" evidence="5">
    <location>
        <position position="208"/>
    </location>
</feature>
<keyword evidence="1 5" id="KW-0719">Serine esterase</keyword>
<dbReference type="InterPro" id="IPR010076">
    <property type="entry name" value="BioH"/>
</dbReference>
<keyword evidence="4 5" id="KW-0378">Hydrolase</keyword>
<dbReference type="PANTHER" id="PTHR43798:SF31">
    <property type="entry name" value="AB HYDROLASE SUPERFAMILY PROTEIN YCLE"/>
    <property type="match status" value="1"/>
</dbReference>
<dbReference type="InterPro" id="IPR000073">
    <property type="entry name" value="AB_hydrolase_1"/>
</dbReference>
<feature type="binding site" evidence="5">
    <location>
        <position position="236"/>
    </location>
    <ligand>
        <name>substrate</name>
    </ligand>
</feature>
<dbReference type="NCBIfam" id="TIGR01738">
    <property type="entry name" value="bioH"/>
    <property type="match status" value="1"/>
</dbReference>
<keyword evidence="6" id="KW-0472">Membrane</keyword>
<feature type="binding site" evidence="5">
    <location>
        <position position="22"/>
    </location>
    <ligand>
        <name>substrate</name>
    </ligand>
</feature>
<dbReference type="InterPro" id="IPR029058">
    <property type="entry name" value="AB_hydrolase_fold"/>
</dbReference>
<evidence type="ECO:0000313" key="8">
    <source>
        <dbReference type="EMBL" id="XAJ80825.1"/>
    </source>
</evidence>
<comment type="function">
    <text evidence="5">The physiological role of BioH is to remove the methyl group introduced by BioC when the pimeloyl moiety is complete. It allows to synthesize pimeloyl-ACP via the fatty acid synthetic pathway through the hydrolysis of the ester bonds of pimeloyl-ACP esters.</text>
</comment>
<keyword evidence="6" id="KW-0812">Transmembrane</keyword>
<dbReference type="EMBL" id="CP135018">
    <property type="protein sequence ID" value="XAJ80825.1"/>
    <property type="molecule type" value="Genomic_DNA"/>
</dbReference>
<dbReference type="GO" id="GO:0009102">
    <property type="term" value="P:biotin biosynthetic process"/>
    <property type="evidence" value="ECO:0007669"/>
    <property type="project" value="UniProtKB-UniRule"/>
</dbReference>
<dbReference type="HAMAP" id="MF_01260">
    <property type="entry name" value="Carboxylester"/>
    <property type="match status" value="1"/>
</dbReference>
<dbReference type="Gene3D" id="3.40.50.1820">
    <property type="entry name" value="alpha/beta hydrolase"/>
    <property type="match status" value="1"/>
</dbReference>
<accession>A0AAU6W511</accession>
<dbReference type="PANTHER" id="PTHR43798">
    <property type="entry name" value="MONOACYLGLYCEROL LIPASE"/>
    <property type="match status" value="1"/>
</dbReference>
<evidence type="ECO:0000259" key="7">
    <source>
        <dbReference type="Pfam" id="PF00561"/>
    </source>
</evidence>
<dbReference type="InterPro" id="IPR050266">
    <property type="entry name" value="AB_hydrolase_sf"/>
</dbReference>
<comment type="subcellular location">
    <subcellularLocation>
        <location evidence="5">Cytoplasm</location>
    </subcellularLocation>
</comment>